<dbReference type="EMBL" id="HBFQ01064455">
    <property type="protein sequence ID" value="CAD8871351.1"/>
    <property type="molecule type" value="Transcribed_RNA"/>
</dbReference>
<keyword evidence="2" id="KW-0547">Nucleotide-binding</keyword>
<feature type="region of interest" description="Disordered" evidence="10">
    <location>
        <begin position="634"/>
        <end position="687"/>
    </location>
</feature>
<dbReference type="AlphaFoldDB" id="A0A7S1FIZ3"/>
<dbReference type="PANTHER" id="PTHR48013">
    <property type="entry name" value="DUAL SPECIFICITY MITOGEN-ACTIVATED PROTEIN KINASE KINASE 5-RELATED"/>
    <property type="match status" value="1"/>
</dbReference>
<dbReference type="SUPFAM" id="SSF56112">
    <property type="entry name" value="Protein kinase-like (PK-like)"/>
    <property type="match status" value="1"/>
</dbReference>
<evidence type="ECO:0000313" key="12">
    <source>
        <dbReference type="EMBL" id="CAD8871351.1"/>
    </source>
</evidence>
<keyword evidence="4" id="KW-0067">ATP-binding</keyword>
<dbReference type="PROSITE" id="PS00108">
    <property type="entry name" value="PROTEIN_KINASE_ST"/>
    <property type="match status" value="1"/>
</dbReference>
<evidence type="ECO:0000256" key="10">
    <source>
        <dbReference type="SAM" id="MobiDB-lite"/>
    </source>
</evidence>
<dbReference type="PANTHER" id="PTHR48013:SF9">
    <property type="entry name" value="DUAL SPECIFICITY MITOGEN-ACTIVATED PROTEIN KINASE KINASE 5"/>
    <property type="match status" value="1"/>
</dbReference>
<dbReference type="EC" id="2.7.12.2" evidence="6"/>
<evidence type="ECO:0000256" key="3">
    <source>
        <dbReference type="ARBA" id="ARBA00022777"/>
    </source>
</evidence>
<accession>A0A7S1FIZ3</accession>
<proteinExistence type="inferred from homology"/>
<evidence type="ECO:0000256" key="1">
    <source>
        <dbReference type="ARBA" id="ARBA00022679"/>
    </source>
</evidence>
<name>A0A7S1FIZ3_NOCSC</name>
<dbReference type="GO" id="GO:0005524">
    <property type="term" value="F:ATP binding"/>
    <property type="evidence" value="ECO:0007669"/>
    <property type="project" value="UniProtKB-KW"/>
</dbReference>
<protein>
    <recommendedName>
        <fullName evidence="6">mitogen-activated protein kinase kinase</fullName>
        <ecNumber evidence="6">2.7.12.2</ecNumber>
    </recommendedName>
</protein>
<evidence type="ECO:0000256" key="7">
    <source>
        <dbReference type="ARBA" id="ARBA00049014"/>
    </source>
</evidence>
<dbReference type="GO" id="GO:0004708">
    <property type="term" value="F:MAP kinase kinase activity"/>
    <property type="evidence" value="ECO:0007669"/>
    <property type="project" value="UniProtKB-EC"/>
</dbReference>
<feature type="compositionally biased region" description="Polar residues" evidence="10">
    <location>
        <begin position="571"/>
        <end position="580"/>
    </location>
</feature>
<feature type="domain" description="Protein kinase" evidence="11">
    <location>
        <begin position="137"/>
        <end position="402"/>
    </location>
</feature>
<feature type="region of interest" description="Disordered" evidence="10">
    <location>
        <begin position="571"/>
        <end position="591"/>
    </location>
</feature>
<dbReference type="PROSITE" id="PS50011">
    <property type="entry name" value="PROTEIN_KINASE_DOM"/>
    <property type="match status" value="1"/>
</dbReference>
<comment type="catalytic activity">
    <reaction evidence="9">
        <text>L-tyrosyl-[protein] + ATP = O-phospho-L-tyrosyl-[protein] + ADP + H(+)</text>
        <dbReference type="Rhea" id="RHEA:10596"/>
        <dbReference type="Rhea" id="RHEA-COMP:10136"/>
        <dbReference type="Rhea" id="RHEA-COMP:20101"/>
        <dbReference type="ChEBI" id="CHEBI:15378"/>
        <dbReference type="ChEBI" id="CHEBI:30616"/>
        <dbReference type="ChEBI" id="CHEBI:46858"/>
        <dbReference type="ChEBI" id="CHEBI:61978"/>
        <dbReference type="ChEBI" id="CHEBI:456216"/>
        <dbReference type="EC" id="2.7.12.2"/>
    </reaction>
</comment>
<comment type="catalytic activity">
    <reaction evidence="8">
        <text>L-threonyl-[protein] + ATP = O-phospho-L-threonyl-[protein] + ADP + H(+)</text>
        <dbReference type="Rhea" id="RHEA:46608"/>
        <dbReference type="Rhea" id="RHEA-COMP:11060"/>
        <dbReference type="Rhea" id="RHEA-COMP:11605"/>
        <dbReference type="ChEBI" id="CHEBI:15378"/>
        <dbReference type="ChEBI" id="CHEBI:30013"/>
        <dbReference type="ChEBI" id="CHEBI:30616"/>
        <dbReference type="ChEBI" id="CHEBI:61977"/>
        <dbReference type="ChEBI" id="CHEBI:456216"/>
        <dbReference type="EC" id="2.7.12.2"/>
    </reaction>
</comment>
<evidence type="ECO:0000256" key="8">
    <source>
        <dbReference type="ARBA" id="ARBA00049299"/>
    </source>
</evidence>
<gene>
    <name evidence="12" type="ORF">NSCI0253_LOCUS45708</name>
</gene>
<dbReference type="Gene3D" id="3.30.200.20">
    <property type="entry name" value="Phosphorylase Kinase, domain 1"/>
    <property type="match status" value="1"/>
</dbReference>
<dbReference type="SMART" id="SM00220">
    <property type="entry name" value="S_TKc"/>
    <property type="match status" value="1"/>
</dbReference>
<evidence type="ECO:0000256" key="2">
    <source>
        <dbReference type="ARBA" id="ARBA00022741"/>
    </source>
</evidence>
<evidence type="ECO:0000256" key="5">
    <source>
        <dbReference type="ARBA" id="ARBA00038035"/>
    </source>
</evidence>
<comment type="catalytic activity">
    <reaction evidence="7">
        <text>L-seryl-[protein] + ATP = O-phospho-L-seryl-[protein] + ADP + H(+)</text>
        <dbReference type="Rhea" id="RHEA:17989"/>
        <dbReference type="Rhea" id="RHEA-COMP:9863"/>
        <dbReference type="Rhea" id="RHEA-COMP:11604"/>
        <dbReference type="ChEBI" id="CHEBI:15378"/>
        <dbReference type="ChEBI" id="CHEBI:29999"/>
        <dbReference type="ChEBI" id="CHEBI:30616"/>
        <dbReference type="ChEBI" id="CHEBI:83421"/>
        <dbReference type="ChEBI" id="CHEBI:456216"/>
        <dbReference type="EC" id="2.7.12.2"/>
    </reaction>
</comment>
<keyword evidence="1" id="KW-0808">Transferase</keyword>
<evidence type="ECO:0000256" key="6">
    <source>
        <dbReference type="ARBA" id="ARBA00038999"/>
    </source>
</evidence>
<dbReference type="Gene3D" id="1.10.510.10">
    <property type="entry name" value="Transferase(Phosphotransferase) domain 1"/>
    <property type="match status" value="1"/>
</dbReference>
<evidence type="ECO:0000256" key="4">
    <source>
        <dbReference type="ARBA" id="ARBA00022840"/>
    </source>
</evidence>
<reference evidence="12" key="1">
    <citation type="submission" date="2021-01" db="EMBL/GenBank/DDBJ databases">
        <authorList>
            <person name="Corre E."/>
            <person name="Pelletier E."/>
            <person name="Niang G."/>
            <person name="Scheremetjew M."/>
            <person name="Finn R."/>
            <person name="Kale V."/>
            <person name="Holt S."/>
            <person name="Cochrane G."/>
            <person name="Meng A."/>
            <person name="Brown T."/>
            <person name="Cohen L."/>
        </authorList>
    </citation>
    <scope>NUCLEOTIDE SEQUENCE</scope>
</reference>
<sequence length="687" mass="74234">METPLPVETPAPQAVARALGTSLGEASPAPPKVARPEKKRPKPLSATFSKAVPQALDPFVGLCTQWGGVKGTSAVQRASDASPKRVGDDLFANSPTASPVCLLSASSLPSSQLSSEGASTTASSTSECFDVDRPEDTEYICKLGQGSSGTVYKHRHIRTAREVAIKVITAADIGEAQRKAILLELRTCAKCRSPHIVDFYGAFYHETNIHIALEYMDAGALSTPREKRQWIPERLLSYITWQVLDGLEYLHSVMHVIHRDLKPSNLLLSSSGVIKIADFGVSGELEDDASQAEKLTWVGTTYYMSPERVQRKPYRYDSDMWSLGITLIECISGLYPYADGDGTVARSESFWKLMDKIVKQDAPRLPSDKGHSVDAQDFIQQVVQKEPRNRPSAAMMKTHAWIGGSPALPKQVDEELRLELASWIRESIEMPAPSNAASSDTLTGESVRGNEFDMKLLMGALMRTPTSLGRQSPKILSPCGTPSSQPPRSMEMFFRDGGTPRTQLRNGEPPLLPSGDASVGRGAENPFHVRDSSRGDTPMAQSSRGDNPFHRPVEGLCAGRAEDLHSQTVRGANPFSQSRGGDTLPAADDSPNAAARGVVALQIGTSMANSLRGRHCAQSQEADDSDVVNQAVRQRASPFGRSAGDAAGNLPTPIRRFSRQDDGEASPGLPLGQSFKGGCNPFQQMRG</sequence>
<evidence type="ECO:0000256" key="9">
    <source>
        <dbReference type="ARBA" id="ARBA00051693"/>
    </source>
</evidence>
<evidence type="ECO:0000259" key="11">
    <source>
        <dbReference type="PROSITE" id="PS50011"/>
    </source>
</evidence>
<dbReference type="InterPro" id="IPR000719">
    <property type="entry name" value="Prot_kinase_dom"/>
</dbReference>
<feature type="region of interest" description="Disordered" evidence="10">
    <location>
        <begin position="467"/>
        <end position="554"/>
    </location>
</feature>
<feature type="region of interest" description="Disordered" evidence="10">
    <location>
        <begin position="18"/>
        <end position="48"/>
    </location>
</feature>
<organism evidence="12">
    <name type="scientific">Noctiluca scintillans</name>
    <name type="common">Sea sparkle</name>
    <name type="synonym">Red tide dinoflagellate</name>
    <dbReference type="NCBI Taxonomy" id="2966"/>
    <lineage>
        <taxon>Eukaryota</taxon>
        <taxon>Sar</taxon>
        <taxon>Alveolata</taxon>
        <taxon>Dinophyceae</taxon>
        <taxon>Noctilucales</taxon>
        <taxon>Noctilucaceae</taxon>
        <taxon>Noctiluca</taxon>
    </lineage>
</organism>
<comment type="similarity">
    <text evidence="5">Belongs to the protein kinase superfamily. STE Ser/Thr protein kinase family. MAP kinase kinase subfamily.</text>
</comment>
<dbReference type="InterPro" id="IPR011009">
    <property type="entry name" value="Kinase-like_dom_sf"/>
</dbReference>
<dbReference type="Pfam" id="PF00069">
    <property type="entry name" value="Pkinase"/>
    <property type="match status" value="1"/>
</dbReference>
<keyword evidence="3" id="KW-0418">Kinase</keyword>
<dbReference type="CDD" id="cd06623">
    <property type="entry name" value="PKc_MAPKK_plant_like"/>
    <property type="match status" value="1"/>
</dbReference>
<dbReference type="InterPro" id="IPR008271">
    <property type="entry name" value="Ser/Thr_kinase_AS"/>
</dbReference>